<reference evidence="2 3" key="1">
    <citation type="journal article" date="2023" name="Antonie Van Leeuwenhoek">
        <title>Mesoterricola silvestris gen. nov., sp. nov., Mesoterricola sediminis sp. nov., Geothrix oryzae sp. nov., Geothrix edaphica sp. nov., Geothrix rubra sp. nov., and Geothrix limicola sp. nov., six novel members of Acidobacteriota isolated from soils.</title>
        <authorList>
            <person name="Itoh H."/>
            <person name="Sugisawa Y."/>
            <person name="Mise K."/>
            <person name="Xu Z."/>
            <person name="Kuniyasu M."/>
            <person name="Ushijima N."/>
            <person name="Kawano K."/>
            <person name="Kobayashi E."/>
            <person name="Shiratori Y."/>
            <person name="Masuda Y."/>
            <person name="Senoo K."/>
        </authorList>
    </citation>
    <scope>NUCLEOTIDE SEQUENCE [LARGE SCALE GENOMIC DNA]</scope>
    <source>
        <strain evidence="2 3">Red804</strain>
    </source>
</reference>
<dbReference type="InterPro" id="IPR035461">
    <property type="entry name" value="GmhA/DiaA"/>
</dbReference>
<dbReference type="PANTHER" id="PTHR30390:SF7">
    <property type="entry name" value="PHOSPHOHEPTOSE ISOMERASE"/>
    <property type="match status" value="1"/>
</dbReference>
<name>A0ABQ5QFM7_9BACT</name>
<protein>
    <submittedName>
        <fullName evidence="2">Phosphoheptose isomerase</fullName>
    </submittedName>
</protein>
<accession>A0ABQ5QFM7</accession>
<keyword evidence="3" id="KW-1185">Reference proteome</keyword>
<dbReference type="PROSITE" id="PS51464">
    <property type="entry name" value="SIS"/>
    <property type="match status" value="1"/>
</dbReference>
<sequence length="199" mass="20756">MNPAPSISSLWLEHLARHPGEVVSTGSAGEAFAFDEAIQAAKAMLLEAKAHGKKVLIIGNGGSAAIASHMQTDLCHSLGIRGLVFNEPPLLTALSNDNGYENAFQRLVDLWGDAGDVLVAISSSGRSANILNACAAARARGLGLITYSGFGADNPLRGKGDLNFYVANANYGPVESAHAVLVHHLTDQVLAHLRAQVPA</sequence>
<dbReference type="InterPro" id="IPR046348">
    <property type="entry name" value="SIS_dom_sf"/>
</dbReference>
<dbReference type="Pfam" id="PF13580">
    <property type="entry name" value="SIS_2"/>
    <property type="match status" value="1"/>
</dbReference>
<comment type="caution">
    <text evidence="2">The sequence shown here is derived from an EMBL/GenBank/DDBJ whole genome shotgun (WGS) entry which is preliminary data.</text>
</comment>
<evidence type="ECO:0000313" key="3">
    <source>
        <dbReference type="Proteomes" id="UP001165069"/>
    </source>
</evidence>
<feature type="domain" description="SIS" evidence="1">
    <location>
        <begin position="45"/>
        <end position="196"/>
    </location>
</feature>
<proteinExistence type="predicted"/>
<dbReference type="CDD" id="cd05006">
    <property type="entry name" value="SIS_GmhA"/>
    <property type="match status" value="1"/>
</dbReference>
<keyword evidence="2" id="KW-0413">Isomerase</keyword>
<dbReference type="RefSeq" id="WP_285573854.1">
    <property type="nucleotide sequence ID" value="NZ_BSDE01000003.1"/>
</dbReference>
<dbReference type="EMBL" id="BSDE01000003">
    <property type="protein sequence ID" value="GLH73168.1"/>
    <property type="molecule type" value="Genomic_DNA"/>
</dbReference>
<dbReference type="PANTHER" id="PTHR30390">
    <property type="entry name" value="SEDOHEPTULOSE 7-PHOSPHATE ISOMERASE / DNAA INITIATOR-ASSOCIATING FACTOR FOR REPLICATION INITIATION"/>
    <property type="match status" value="1"/>
</dbReference>
<evidence type="ECO:0000313" key="2">
    <source>
        <dbReference type="EMBL" id="GLH73168.1"/>
    </source>
</evidence>
<dbReference type="SUPFAM" id="SSF53697">
    <property type="entry name" value="SIS domain"/>
    <property type="match status" value="1"/>
</dbReference>
<evidence type="ECO:0000259" key="1">
    <source>
        <dbReference type="PROSITE" id="PS51464"/>
    </source>
</evidence>
<dbReference type="InterPro" id="IPR050099">
    <property type="entry name" value="SIS_GmhA/DiaA_subfam"/>
</dbReference>
<organism evidence="2 3">
    <name type="scientific">Geothrix limicola</name>
    <dbReference type="NCBI Taxonomy" id="2927978"/>
    <lineage>
        <taxon>Bacteria</taxon>
        <taxon>Pseudomonadati</taxon>
        <taxon>Acidobacteriota</taxon>
        <taxon>Holophagae</taxon>
        <taxon>Holophagales</taxon>
        <taxon>Holophagaceae</taxon>
        <taxon>Geothrix</taxon>
    </lineage>
</organism>
<dbReference type="GO" id="GO:0016853">
    <property type="term" value="F:isomerase activity"/>
    <property type="evidence" value="ECO:0007669"/>
    <property type="project" value="UniProtKB-KW"/>
</dbReference>
<dbReference type="Proteomes" id="UP001165069">
    <property type="component" value="Unassembled WGS sequence"/>
</dbReference>
<gene>
    <name evidence="2" type="ORF">GETHLI_16700</name>
</gene>
<dbReference type="InterPro" id="IPR001347">
    <property type="entry name" value="SIS_dom"/>
</dbReference>
<dbReference type="Gene3D" id="3.40.50.10490">
    <property type="entry name" value="Glucose-6-phosphate isomerase like protein, domain 1"/>
    <property type="match status" value="1"/>
</dbReference>